<dbReference type="SUPFAM" id="SSF54695">
    <property type="entry name" value="POZ domain"/>
    <property type="match status" value="1"/>
</dbReference>
<comment type="caution">
    <text evidence="2">The sequence shown here is derived from an EMBL/GenBank/DDBJ whole genome shotgun (WGS) entry which is preliminary data.</text>
</comment>
<dbReference type="InterPro" id="IPR000210">
    <property type="entry name" value="BTB/POZ_dom"/>
</dbReference>
<dbReference type="PANTHER" id="PTHR46672">
    <property type="entry name" value="OS08G0495500 PROTEIN-RELATED"/>
    <property type="match status" value="1"/>
</dbReference>
<dbReference type="AlphaFoldDB" id="A0A1D2MT31"/>
<feature type="domain" description="BTB" evidence="1">
    <location>
        <begin position="250"/>
        <end position="307"/>
    </location>
</feature>
<protein>
    <submittedName>
        <fullName evidence="2">TD and POZ domain-containing protein 5</fullName>
    </submittedName>
</protein>
<name>A0A1D2MT31_ORCCI</name>
<evidence type="ECO:0000259" key="1">
    <source>
        <dbReference type="PROSITE" id="PS50097"/>
    </source>
</evidence>
<evidence type="ECO:0000313" key="3">
    <source>
        <dbReference type="Proteomes" id="UP000094527"/>
    </source>
</evidence>
<reference evidence="2 3" key="1">
    <citation type="journal article" date="2016" name="Genome Biol. Evol.">
        <title>Gene Family Evolution Reflects Adaptation to Soil Environmental Stressors in the Genome of the Collembolan Orchesella cincta.</title>
        <authorList>
            <person name="Faddeeva-Vakhrusheva A."/>
            <person name="Derks M.F."/>
            <person name="Anvar S.Y."/>
            <person name="Agamennone V."/>
            <person name="Suring W."/>
            <person name="Smit S."/>
            <person name="van Straalen N.M."/>
            <person name="Roelofs D."/>
        </authorList>
    </citation>
    <scope>NUCLEOTIDE SEQUENCE [LARGE SCALE GENOMIC DNA]</scope>
    <source>
        <tissue evidence="2">Mixed pool</tissue>
    </source>
</reference>
<evidence type="ECO:0000313" key="2">
    <source>
        <dbReference type="EMBL" id="ODM96260.1"/>
    </source>
</evidence>
<dbReference type="InterPro" id="IPR011333">
    <property type="entry name" value="SKP1/BTB/POZ_sf"/>
</dbReference>
<dbReference type="InterPro" id="IPR044714">
    <property type="entry name" value="AtSIBP1-like"/>
</dbReference>
<gene>
    <name evidence="2" type="ORF">Ocin01_10415</name>
</gene>
<proteinExistence type="predicted"/>
<organism evidence="2 3">
    <name type="scientific">Orchesella cincta</name>
    <name type="common">Springtail</name>
    <name type="synonym">Podura cincta</name>
    <dbReference type="NCBI Taxonomy" id="48709"/>
    <lineage>
        <taxon>Eukaryota</taxon>
        <taxon>Metazoa</taxon>
        <taxon>Ecdysozoa</taxon>
        <taxon>Arthropoda</taxon>
        <taxon>Hexapoda</taxon>
        <taxon>Collembola</taxon>
        <taxon>Entomobryomorpha</taxon>
        <taxon>Entomobryoidea</taxon>
        <taxon>Orchesellidae</taxon>
        <taxon>Orchesellinae</taxon>
        <taxon>Orchesella</taxon>
    </lineage>
</organism>
<dbReference type="Pfam" id="PF00651">
    <property type="entry name" value="BTB"/>
    <property type="match status" value="1"/>
</dbReference>
<dbReference type="EMBL" id="LJIJ01000558">
    <property type="protein sequence ID" value="ODM96260.1"/>
    <property type="molecule type" value="Genomic_DNA"/>
</dbReference>
<keyword evidence="3" id="KW-1185">Reference proteome</keyword>
<dbReference type="PROSITE" id="PS50097">
    <property type="entry name" value="BTB"/>
    <property type="match status" value="1"/>
</dbReference>
<dbReference type="Gene3D" id="3.30.710.10">
    <property type="entry name" value="Potassium Channel Kv1.1, Chain A"/>
    <property type="match status" value="1"/>
</dbReference>
<accession>A0A1D2MT31</accession>
<dbReference type="OrthoDB" id="2311693at2759"/>
<sequence>MTAPAAGNRVEYADNDKEIERCTFEWVIPGFKQIFSTLNQKSPRPERNANGSVPPRRVGDESKYKLYSETFVRGQLVQRTSLWQLELRNNVTYLSLGLCCLKCFHENVDEIWTRFDTDIVDFNGKCLYSVRSSEHYSKANISKFTPNDKLGEKQDEKKKGRVSFWETDLMRMSKLADDLETYAPRGILNLRLRLYIYKREPFNESFHLSEYRDPVKLCYTDTTSELSATSTSKHPLLNAVKNMWHTKAEADVSFLVEGNIVRAHRFIISVQSLALKGIVNSQTNQNTPIVIPNMALRPFEQVLKYLYLHEAEDLKESTDIQHITAVLTASNRLDVPSLGRICCVRLLLNMTPDNFAETAMAIYKNLKNNPSFFKREIGKFLFENQAAIKNTEAFKQQMQNSTDIFMDLYFGFSQLD</sequence>
<dbReference type="Proteomes" id="UP000094527">
    <property type="component" value="Unassembled WGS sequence"/>
</dbReference>
<dbReference type="SMART" id="SM00225">
    <property type="entry name" value="BTB"/>
    <property type="match status" value="1"/>
</dbReference>